<protein>
    <recommendedName>
        <fullName evidence="3">HTH cro/C1-type domain-containing protein</fullName>
    </recommendedName>
</protein>
<dbReference type="EMBL" id="AP019695">
    <property type="protein sequence ID" value="BBK22668.1"/>
    <property type="molecule type" value="Genomic_DNA"/>
</dbReference>
<dbReference type="RefSeq" id="WP_118276506.1">
    <property type="nucleotide sequence ID" value="NZ_AP019695.1"/>
</dbReference>
<organism evidence="1 2">
    <name type="scientific">Amedibacterium intestinale</name>
    <dbReference type="NCBI Taxonomy" id="2583452"/>
    <lineage>
        <taxon>Bacteria</taxon>
        <taxon>Bacillati</taxon>
        <taxon>Bacillota</taxon>
        <taxon>Erysipelotrichia</taxon>
        <taxon>Erysipelotrichales</taxon>
        <taxon>Erysipelotrichaceae</taxon>
        <taxon>Amedibacterium</taxon>
    </lineage>
</organism>
<evidence type="ECO:0000313" key="2">
    <source>
        <dbReference type="Proteomes" id="UP000464754"/>
    </source>
</evidence>
<gene>
    <name evidence="1" type="ORF">Aargi30884_15710</name>
</gene>
<dbReference type="Proteomes" id="UP000464754">
    <property type="component" value="Chromosome"/>
</dbReference>
<dbReference type="KEGG" id="aarg:Aargi30884_15710"/>
<keyword evidence="2" id="KW-1185">Reference proteome</keyword>
<accession>A0A6N4TIJ0</accession>
<reference evidence="2" key="1">
    <citation type="submission" date="2019-05" db="EMBL/GenBank/DDBJ databases">
        <title>Complete genome sequencing of Absiella argi strain JCM 30884.</title>
        <authorList>
            <person name="Sakamoto M."/>
            <person name="Murakami T."/>
            <person name="Mori H."/>
        </authorList>
    </citation>
    <scope>NUCLEOTIDE SEQUENCE [LARGE SCALE GENOMIC DNA]</scope>
    <source>
        <strain evidence="2">JCM 30884</strain>
    </source>
</reference>
<dbReference type="AlphaFoldDB" id="A0A6N4TIJ0"/>
<sequence length="384" mass="46532">MLLDIPNKEKLYIGRVIDLRRKQLGLTVEFIIEGICSRNTYYKLQKEPILESEIYDGILKKLDLYYDYRQNTNAKDYSLIDLWISFRNENWKEFYIEKDNILRRIDSKNVKLYPISEALSRMKIEEKCSFDHLSDLLALLEYELKEMVLYFVITNFYEYKEVETYDYLDSLNIELYTNKVQYLFCLIKAEKYYNAVILCESLLKEKNQKNYHLAQLGKLYIIYFIQPNMLDEYSKELFNNVKLKEQYLELEFAFGVFCYVNKNYDKAWKYLSNTIKIEKYRTISLLYLNHMETITDYSLLDNKKYLSDISSLSNDKCIKAILYYYKLKNNNVSLEKLSDYLWNDCRKVTNQFYPEHIMKTIIRDELCWISSLTGDKKRFYRYIV</sequence>
<evidence type="ECO:0000313" key="1">
    <source>
        <dbReference type="EMBL" id="BBK22668.1"/>
    </source>
</evidence>
<name>A0A6N4TIJ0_9FIRM</name>
<evidence type="ECO:0008006" key="3">
    <source>
        <dbReference type="Google" id="ProtNLM"/>
    </source>
</evidence>
<proteinExistence type="predicted"/>